<dbReference type="GO" id="GO:0005509">
    <property type="term" value="F:calcium ion binding"/>
    <property type="evidence" value="ECO:0007669"/>
    <property type="project" value="InterPro"/>
</dbReference>
<evidence type="ECO:0000256" key="4">
    <source>
        <dbReference type="SAM" id="Phobius"/>
    </source>
</evidence>
<dbReference type="Pfam" id="PF13499">
    <property type="entry name" value="EF-hand_7"/>
    <property type="match status" value="1"/>
</dbReference>
<dbReference type="CDD" id="cd00051">
    <property type="entry name" value="EFh"/>
    <property type="match status" value="1"/>
</dbReference>
<dbReference type="PANTHER" id="PTHR47447:SF15">
    <property type="entry name" value="OS02G0120000 PROTEIN"/>
    <property type="match status" value="1"/>
</dbReference>
<dbReference type="InterPro" id="IPR011992">
    <property type="entry name" value="EF-hand-dom_pair"/>
</dbReference>
<keyword evidence="4" id="KW-1133">Transmembrane helix</keyword>
<feature type="region of interest" description="Disordered" evidence="3">
    <location>
        <begin position="272"/>
        <end position="298"/>
    </location>
</feature>
<dbReference type="AlphaFoldDB" id="A0A1Q9CJK5"/>
<dbReference type="Gene3D" id="1.25.40.10">
    <property type="entry name" value="Tetratricopeptide repeat domain"/>
    <property type="match status" value="2"/>
</dbReference>
<dbReference type="PANTHER" id="PTHR47447">
    <property type="entry name" value="OS03G0856100 PROTEIN"/>
    <property type="match status" value="1"/>
</dbReference>
<dbReference type="Gene3D" id="1.10.238.10">
    <property type="entry name" value="EF-hand"/>
    <property type="match status" value="1"/>
</dbReference>
<feature type="transmembrane region" description="Helical" evidence="4">
    <location>
        <begin position="650"/>
        <end position="671"/>
    </location>
</feature>
<sequence>GDGSIAGVQQLSNQWFALADKDRSKSIGGEEFRELMDTVGLHLRDNEWKLLFEYFDPKKTGEISYSDFTQTLRGEMPQFAASLAFMDQYRGHYPSNMASLRRVMPRFDPEETDEWIESLDAVLGTHGPTRARFLLHELGDENMTLRACGLQLLWLPCLRAAWVTLGDLQGDLELDQEKVESGDSKAAEQLASAAQITASSSRESHEQRSVHAVHNEERLSQLVENAKVVSKKAVANFSVVDLRTPPSDSLVQGLAKELHGGTTVIMYKLGDGMGSDPNAPKEMTPEEKEEVSKANGGKGDSMLTSAWKHIREIRANSGNVVASVVSVVDPENCLTKLLYLLYRFNDEDDYPYFPRKLGACDIGWNFQTGSVAVRRGVNISASITTPMLLEYVFAEGGAAPWESGDASEAALKEFCRQQLWQQALQKLFEAPPQNVLAWGNVIGACGRNLAWPEALLLLAHMPGEQVVPNIVTLACKSPAASAAPWESGDASEAALKEFCRQQLWQQALQKLFEAPPQNVLAWGNVIGACGRNLAWPEALLLLAHMPGEQVVPNIVCHNAALSACERSRNWTVALALYASLRSARLSPTVCLEFCPAYLLRGVQQVSTSAFASPQQISEAMCDNSIFFEKESVDLLKDTNFKAGMKVGMKWHCQICLCLTAVLLCLALLAWLTQVPFMRFGSDAGQGFDTMEHDCDKDRELWKTDWVEEKKEFCCEKVSVGCLFNCHVGSPAEWSVRKRDDCCRGGSCEALDGDVGGTIDCAMGSIQEWTLLKKAKCCDQGVHEACAPAAPNCQEGREGSVRPIDDQVAVPVPEVHRETHYYIHSDDWHAPHVQHIYRPYHCYQNAGSWMTTWSSAKKNYCCKRHAVQVVDQTTQPL</sequence>
<accession>A0A1Q9CJK5</accession>
<dbReference type="InterPro" id="IPR018247">
    <property type="entry name" value="EF_Hand_1_Ca_BS"/>
</dbReference>
<dbReference type="InterPro" id="IPR011990">
    <property type="entry name" value="TPR-like_helical_dom_sf"/>
</dbReference>
<dbReference type="InterPro" id="IPR002048">
    <property type="entry name" value="EF_hand_dom"/>
</dbReference>
<proteinExistence type="predicted"/>
<feature type="compositionally biased region" description="Basic and acidic residues" evidence="3">
    <location>
        <begin position="283"/>
        <end position="292"/>
    </location>
</feature>
<keyword evidence="7" id="KW-1185">Reference proteome</keyword>
<dbReference type="OrthoDB" id="424508at2759"/>
<name>A0A1Q9CJK5_SYMMI</name>
<feature type="non-terminal residue" evidence="6">
    <location>
        <position position="1"/>
    </location>
</feature>
<keyword evidence="2" id="KW-0106">Calcium</keyword>
<evidence type="ECO:0000313" key="6">
    <source>
        <dbReference type="EMBL" id="OLP83094.1"/>
    </source>
</evidence>
<protein>
    <submittedName>
        <fullName evidence="6">Pentatricopeptide repeat-containing protein, mitochondrial</fullName>
    </submittedName>
</protein>
<dbReference type="Proteomes" id="UP000186817">
    <property type="component" value="Unassembled WGS sequence"/>
</dbReference>
<keyword evidence="4" id="KW-0812">Transmembrane</keyword>
<keyword evidence="4" id="KW-0472">Membrane</keyword>
<dbReference type="EMBL" id="LSRX01001142">
    <property type="protein sequence ID" value="OLP83094.1"/>
    <property type="molecule type" value="Genomic_DNA"/>
</dbReference>
<dbReference type="SUPFAM" id="SSF47473">
    <property type="entry name" value="EF-hand"/>
    <property type="match status" value="1"/>
</dbReference>
<evidence type="ECO:0000256" key="2">
    <source>
        <dbReference type="ARBA" id="ARBA00022837"/>
    </source>
</evidence>
<reference evidence="6 7" key="1">
    <citation type="submission" date="2016-02" db="EMBL/GenBank/DDBJ databases">
        <title>Genome analysis of coral dinoflagellate symbionts highlights evolutionary adaptations to a symbiotic lifestyle.</title>
        <authorList>
            <person name="Aranda M."/>
            <person name="Li Y."/>
            <person name="Liew Y.J."/>
            <person name="Baumgarten S."/>
            <person name="Simakov O."/>
            <person name="Wilson M."/>
            <person name="Piel J."/>
            <person name="Ashoor H."/>
            <person name="Bougouffa S."/>
            <person name="Bajic V.B."/>
            <person name="Ryu T."/>
            <person name="Ravasi T."/>
            <person name="Bayer T."/>
            <person name="Micklem G."/>
            <person name="Kim H."/>
            <person name="Bhak J."/>
            <person name="Lajeunesse T.C."/>
            <person name="Voolstra C.R."/>
        </authorList>
    </citation>
    <scope>NUCLEOTIDE SEQUENCE [LARGE SCALE GENOMIC DNA]</scope>
    <source>
        <strain evidence="6 7">CCMP2467</strain>
    </source>
</reference>
<comment type="caution">
    <text evidence="6">The sequence shown here is derived from an EMBL/GenBank/DDBJ whole genome shotgun (WGS) entry which is preliminary data.</text>
</comment>
<feature type="domain" description="EF-hand" evidence="5">
    <location>
        <begin position="7"/>
        <end position="42"/>
    </location>
</feature>
<evidence type="ECO:0000313" key="7">
    <source>
        <dbReference type="Proteomes" id="UP000186817"/>
    </source>
</evidence>
<feature type="domain" description="EF-hand" evidence="5">
    <location>
        <begin position="43"/>
        <end position="78"/>
    </location>
</feature>
<dbReference type="PROSITE" id="PS00018">
    <property type="entry name" value="EF_HAND_1"/>
    <property type="match status" value="1"/>
</dbReference>
<organism evidence="6 7">
    <name type="scientific">Symbiodinium microadriaticum</name>
    <name type="common">Dinoflagellate</name>
    <name type="synonym">Zooxanthella microadriatica</name>
    <dbReference type="NCBI Taxonomy" id="2951"/>
    <lineage>
        <taxon>Eukaryota</taxon>
        <taxon>Sar</taxon>
        <taxon>Alveolata</taxon>
        <taxon>Dinophyceae</taxon>
        <taxon>Suessiales</taxon>
        <taxon>Symbiodiniaceae</taxon>
        <taxon>Symbiodinium</taxon>
    </lineage>
</organism>
<evidence type="ECO:0000256" key="1">
    <source>
        <dbReference type="ARBA" id="ARBA00022737"/>
    </source>
</evidence>
<evidence type="ECO:0000256" key="3">
    <source>
        <dbReference type="SAM" id="MobiDB-lite"/>
    </source>
</evidence>
<gene>
    <name evidence="6" type="ORF">AK812_SmicGene36184</name>
</gene>
<keyword evidence="1" id="KW-0677">Repeat</keyword>
<evidence type="ECO:0000259" key="5">
    <source>
        <dbReference type="PROSITE" id="PS50222"/>
    </source>
</evidence>
<dbReference type="PROSITE" id="PS50222">
    <property type="entry name" value="EF_HAND_2"/>
    <property type="match status" value="2"/>
</dbReference>